<evidence type="ECO:0000313" key="5">
    <source>
        <dbReference type="Proteomes" id="UP000593567"/>
    </source>
</evidence>
<feature type="chain" id="PRO_5029813952" evidence="3">
    <location>
        <begin position="20"/>
        <end position="628"/>
    </location>
</feature>
<comment type="caution">
    <text evidence="4">The sequence shown here is derived from an EMBL/GenBank/DDBJ whole genome shotgun (WGS) entry which is preliminary data.</text>
</comment>
<keyword evidence="5" id="KW-1185">Reference proteome</keyword>
<proteinExistence type="predicted"/>
<dbReference type="PANTHER" id="PTHR24024:SF18">
    <property type="entry name" value="SHORT-CHAIN COLLAGEN C4-LIKE"/>
    <property type="match status" value="1"/>
</dbReference>
<dbReference type="EMBL" id="VXIV02000057">
    <property type="protein sequence ID" value="KAF6041342.1"/>
    <property type="molecule type" value="Genomic_DNA"/>
</dbReference>
<sequence>MLCSAITLMACWLKLQVVTVKIFKEFVEVQDNKMKVLEDKLEKQEQVNSDLNEMITAQLHSLLQALLSGQAQQTISSEESEEEVMADLINQIRIFGRDGLSGAAGPQGLPGQKGDKGEAGVEGVKGEQGDKGNPGVPGIRGVQGDKGSRGEQGSAANVESGAVYTRWGRKSCGNDSDILYTGFAANAHYRHTGGGTNFQCLPLNPQYNKYYTGTSPAWHGSWLFGTEYRDHSYGHIFPQGTINQNVPCTRCYTKRRGAVMMYPARRVCPAGWTMEYEGLIFYVMLGYNSDGMLVEATSCNCEDLKEFVEVQGTEMKALKDMLEKQEQVNSVLKEMITTQQNNFNSLLQALLSGQAQQTISSEESEEEFMADLINQIRIFGRDGLSGAAGPQGLPGQKGDKGEAGVEGVKGELGDKGNPGFPGIRGIKGNKGSRGEQGSAANVESGAVYTRWGRKSCGSDSDILYTGFAANAEHRQRGGGTNYQCLPLNPQYNKYYTANAPASRLSGTEYQDHSHGHIFPHGTFNQNVPCTRCYTKRRTAVMMYPARRVCPTGWTMEYEGYLMAQYYDHAHSTTYECVDAKPEYIRGMEGNTEGSLLYFVRTDCSGDGTTGHCPPYEADKQLTCVVCTK</sequence>
<evidence type="ECO:0000256" key="3">
    <source>
        <dbReference type="SAM" id="SignalP"/>
    </source>
</evidence>
<organism evidence="4 5">
    <name type="scientific">Bugula neritina</name>
    <name type="common">Brown bryozoan</name>
    <name type="synonym">Sertularia neritina</name>
    <dbReference type="NCBI Taxonomy" id="10212"/>
    <lineage>
        <taxon>Eukaryota</taxon>
        <taxon>Metazoa</taxon>
        <taxon>Spiralia</taxon>
        <taxon>Lophotrochozoa</taxon>
        <taxon>Bryozoa</taxon>
        <taxon>Gymnolaemata</taxon>
        <taxon>Cheilostomatida</taxon>
        <taxon>Flustrina</taxon>
        <taxon>Buguloidea</taxon>
        <taxon>Bugulidae</taxon>
        <taxon>Bugula</taxon>
    </lineage>
</organism>
<dbReference type="Proteomes" id="UP000593567">
    <property type="component" value="Unassembled WGS sequence"/>
</dbReference>
<name>A0A7J7KT31_BUGNE</name>
<keyword evidence="1" id="KW-0175">Coiled coil</keyword>
<accession>A0A7J7KT31</accession>
<feature type="compositionally biased region" description="Basic and acidic residues" evidence="2">
    <location>
        <begin position="397"/>
        <end position="414"/>
    </location>
</feature>
<dbReference type="PANTHER" id="PTHR24024">
    <property type="entry name" value="PULMONARY SURFACTANT-ASSOCIATED PROTEIN A"/>
    <property type="match status" value="1"/>
</dbReference>
<dbReference type="GO" id="GO:0005615">
    <property type="term" value="C:extracellular space"/>
    <property type="evidence" value="ECO:0007669"/>
    <property type="project" value="TreeGrafter"/>
</dbReference>
<feature type="coiled-coil region" evidence="1">
    <location>
        <begin position="27"/>
        <end position="54"/>
    </location>
</feature>
<evidence type="ECO:0000256" key="2">
    <source>
        <dbReference type="SAM" id="MobiDB-lite"/>
    </source>
</evidence>
<keyword evidence="3" id="KW-0732">Signal</keyword>
<gene>
    <name evidence="4" type="ORF">EB796_000353</name>
</gene>
<feature type="region of interest" description="Disordered" evidence="2">
    <location>
        <begin position="387"/>
        <end position="421"/>
    </location>
</feature>
<protein>
    <submittedName>
        <fullName evidence="4">Uncharacterized protein</fullName>
    </submittedName>
</protein>
<dbReference type="InterPro" id="IPR051077">
    <property type="entry name" value="Ca-dependent_lectin"/>
</dbReference>
<feature type="compositionally biased region" description="Basic and acidic residues" evidence="2">
    <location>
        <begin position="113"/>
        <end position="130"/>
    </location>
</feature>
<dbReference type="OrthoDB" id="6086925at2759"/>
<dbReference type="Pfam" id="PF01391">
    <property type="entry name" value="Collagen"/>
    <property type="match status" value="2"/>
</dbReference>
<evidence type="ECO:0000256" key="1">
    <source>
        <dbReference type="SAM" id="Coils"/>
    </source>
</evidence>
<feature type="signal peptide" evidence="3">
    <location>
        <begin position="1"/>
        <end position="19"/>
    </location>
</feature>
<evidence type="ECO:0000313" key="4">
    <source>
        <dbReference type="EMBL" id="KAF6041342.1"/>
    </source>
</evidence>
<dbReference type="InterPro" id="IPR008160">
    <property type="entry name" value="Collagen"/>
</dbReference>
<reference evidence="4" key="1">
    <citation type="submission" date="2020-06" db="EMBL/GenBank/DDBJ databases">
        <title>Draft genome of Bugula neritina, a colonial animal packing powerful symbionts and potential medicines.</title>
        <authorList>
            <person name="Rayko M."/>
        </authorList>
    </citation>
    <scope>NUCLEOTIDE SEQUENCE [LARGE SCALE GENOMIC DNA]</scope>
    <source>
        <strain evidence="4">Kwan_BN1</strain>
    </source>
</reference>
<dbReference type="AlphaFoldDB" id="A0A7J7KT31"/>
<feature type="region of interest" description="Disordered" evidence="2">
    <location>
        <begin position="103"/>
        <end position="157"/>
    </location>
</feature>